<accession>A0A395IX69</accession>
<comment type="caution">
    <text evidence="2">The sequence shown here is derived from an EMBL/GenBank/DDBJ whole genome shotgun (WGS) entry which is preliminary data.</text>
</comment>
<organism evidence="2 3">
    <name type="scientific">Monilinia fructigena</name>
    <dbReference type="NCBI Taxonomy" id="38457"/>
    <lineage>
        <taxon>Eukaryota</taxon>
        <taxon>Fungi</taxon>
        <taxon>Dikarya</taxon>
        <taxon>Ascomycota</taxon>
        <taxon>Pezizomycotina</taxon>
        <taxon>Leotiomycetes</taxon>
        <taxon>Helotiales</taxon>
        <taxon>Sclerotiniaceae</taxon>
        <taxon>Monilinia</taxon>
    </lineage>
</organism>
<feature type="compositionally biased region" description="Basic and acidic residues" evidence="1">
    <location>
        <begin position="98"/>
        <end position="113"/>
    </location>
</feature>
<gene>
    <name evidence="2" type="ORF">DID88_003211</name>
</gene>
<dbReference type="EMBL" id="QKRW01000016">
    <property type="protein sequence ID" value="RAL64023.1"/>
    <property type="molecule type" value="Genomic_DNA"/>
</dbReference>
<proteinExistence type="predicted"/>
<evidence type="ECO:0000313" key="2">
    <source>
        <dbReference type="EMBL" id="RAL64023.1"/>
    </source>
</evidence>
<keyword evidence="3" id="KW-1185">Reference proteome</keyword>
<evidence type="ECO:0000256" key="1">
    <source>
        <dbReference type="SAM" id="MobiDB-lite"/>
    </source>
</evidence>
<feature type="region of interest" description="Disordered" evidence="1">
    <location>
        <begin position="83"/>
        <end position="135"/>
    </location>
</feature>
<dbReference type="Proteomes" id="UP000249056">
    <property type="component" value="Unassembled WGS sequence"/>
</dbReference>
<dbReference type="OrthoDB" id="10250282at2759"/>
<name>A0A395IX69_9HELO</name>
<dbReference type="AlphaFoldDB" id="A0A395IX69"/>
<evidence type="ECO:0000313" key="3">
    <source>
        <dbReference type="Proteomes" id="UP000249056"/>
    </source>
</evidence>
<sequence length="135" mass="15516">MKREQYIQGNTGNGGEEEEWKPIIIGNPTHIMRRMSVLELGSMTRWSEIRKKNRLIDEQSLEARHANLNTLVQVEKRLKEKRKHIADKVRRSLSGSRDGGDDIREYGYEEKITTSKLVPGGGGRGGEYGDERMEF</sequence>
<protein>
    <submittedName>
        <fullName evidence="2">Uncharacterized protein</fullName>
    </submittedName>
</protein>
<reference evidence="2 3" key="1">
    <citation type="submission" date="2018-06" db="EMBL/GenBank/DDBJ databases">
        <title>Genome Sequence of the Brown Rot Fungal Pathogen Monilinia fructigena.</title>
        <authorList>
            <person name="Landi L."/>
            <person name="De Miccolis Angelini R.M."/>
            <person name="Pollastro S."/>
            <person name="Abate D."/>
            <person name="Faretra F."/>
            <person name="Romanazzi G."/>
        </authorList>
    </citation>
    <scope>NUCLEOTIDE SEQUENCE [LARGE SCALE GENOMIC DNA]</scope>
    <source>
        <strain evidence="2 3">Mfrg269</strain>
    </source>
</reference>